<feature type="compositionally biased region" description="Basic and acidic residues" evidence="1">
    <location>
        <begin position="639"/>
        <end position="650"/>
    </location>
</feature>
<feature type="region of interest" description="Disordered" evidence="1">
    <location>
        <begin position="1"/>
        <end position="134"/>
    </location>
</feature>
<feature type="compositionally biased region" description="Basic and acidic residues" evidence="1">
    <location>
        <begin position="216"/>
        <end position="227"/>
    </location>
</feature>
<sequence length="753" mass="81799">MDNSVVDVTSLLVDADDVSSSSRPTTPSLFHQRLKINHASTVAQEKVDSRLENAQFSRKQDKLSKIERKREKKEQKMEAKRERKGRNSNPDFNTQNDEAAREVTTKAPHKPTFDLAGNIVTRPPPVIQTTSDGVLLPGTTKSPHSWLDVGPPLILLTTKSPDAGTAAPDSTRVPVKTTPSTPVSTRSSTTSSTGSSVIGGHSPLPPSSTPSTADPQVDKGGPDNDKLLDRWRKRQARRLKCPNEEKYISVNSEADPKFKCDMALFGKEFKGDILKRKSEQQKFNENSRPGFFGDVRGTVPGKQGDARGPRLIPGASRGGTRPIFDGSMKLVIPRELNGKTQSPEVTTTTEDRVPTSGQMPNFKDLPQNDGADQNLEIPHQNKTPRGMDEDPSQSGKRPPAHGDAVRGSGPSPGPWTAPLTGGVSGYQLGSRGKLDCGDESARDFRNSPEGYRCCIKSAKCFENLPDDIDDVSEASNQNADPATGNYSEACGKINESLVCMASVLGRDKCVSAAEIVNKDLREELVMVKDFHRRHCQGLTAGQSTVSSVPGGQGQMSTSGSSSLPTSAVIGAAIGGIFVLILIIAIVCFARRKKSSPPMQDKVAFHHSPEPSTRYKEFMRTNSEVYAEIDEKHLQRSFRASDDTTTFEKMEGSGGSTGSRPLPTAPSGGLDEDKAGYLTPKLSRENLNDKTGYDELSNVSINEGSCADFYDKLARTKTDYEPEAIDGDYITPESEPTEEKKNPENSHTYFVLEK</sequence>
<keyword evidence="4" id="KW-1185">Reference proteome</keyword>
<feature type="region of interest" description="Disordered" evidence="1">
    <location>
        <begin position="719"/>
        <end position="753"/>
    </location>
</feature>
<feature type="compositionally biased region" description="Low complexity" evidence="1">
    <location>
        <begin position="170"/>
        <end position="196"/>
    </location>
</feature>
<dbReference type="AlphaFoldDB" id="A0A8W8LNH6"/>
<feature type="compositionally biased region" description="Polar residues" evidence="1">
    <location>
        <begin position="87"/>
        <end position="97"/>
    </location>
</feature>
<protein>
    <submittedName>
        <fullName evidence="3">Uncharacterized protein</fullName>
    </submittedName>
</protein>
<keyword evidence="2" id="KW-0472">Membrane</keyword>
<dbReference type="EnsemblMetazoa" id="G28269.1">
    <property type="protein sequence ID" value="G28269.1:cds"/>
    <property type="gene ID" value="G28269"/>
</dbReference>
<feature type="region of interest" description="Disordered" evidence="1">
    <location>
        <begin position="541"/>
        <end position="561"/>
    </location>
</feature>
<accession>A0A8W8LNH6</accession>
<feature type="transmembrane region" description="Helical" evidence="2">
    <location>
        <begin position="567"/>
        <end position="589"/>
    </location>
</feature>
<reference evidence="3" key="1">
    <citation type="submission" date="2022-08" db="UniProtKB">
        <authorList>
            <consortium name="EnsemblMetazoa"/>
        </authorList>
    </citation>
    <scope>IDENTIFICATION</scope>
    <source>
        <strain evidence="3">05x7-T-G4-1.051#20</strain>
    </source>
</reference>
<evidence type="ECO:0000256" key="2">
    <source>
        <dbReference type="SAM" id="Phobius"/>
    </source>
</evidence>
<feature type="compositionally biased region" description="Polar residues" evidence="1">
    <location>
        <begin position="338"/>
        <end position="348"/>
    </location>
</feature>
<dbReference type="CDD" id="cd21699">
    <property type="entry name" value="JMTM_APP_like"/>
    <property type="match status" value="1"/>
</dbReference>
<evidence type="ECO:0000256" key="1">
    <source>
        <dbReference type="SAM" id="MobiDB-lite"/>
    </source>
</evidence>
<dbReference type="Proteomes" id="UP000005408">
    <property type="component" value="Unassembled WGS sequence"/>
</dbReference>
<feature type="region of interest" description="Disordered" evidence="1">
    <location>
        <begin position="639"/>
        <end position="671"/>
    </location>
</feature>
<name>A0A8W8LNH6_MAGGI</name>
<feature type="compositionally biased region" description="Low complexity" evidence="1">
    <location>
        <begin position="1"/>
        <end position="22"/>
    </location>
</feature>
<feature type="region of interest" description="Disordered" evidence="1">
    <location>
        <begin position="282"/>
        <end position="424"/>
    </location>
</feature>
<organism evidence="3 4">
    <name type="scientific">Magallana gigas</name>
    <name type="common">Pacific oyster</name>
    <name type="synonym">Crassostrea gigas</name>
    <dbReference type="NCBI Taxonomy" id="29159"/>
    <lineage>
        <taxon>Eukaryota</taxon>
        <taxon>Metazoa</taxon>
        <taxon>Spiralia</taxon>
        <taxon>Lophotrochozoa</taxon>
        <taxon>Mollusca</taxon>
        <taxon>Bivalvia</taxon>
        <taxon>Autobranchia</taxon>
        <taxon>Pteriomorphia</taxon>
        <taxon>Ostreida</taxon>
        <taxon>Ostreoidea</taxon>
        <taxon>Ostreidae</taxon>
        <taxon>Magallana</taxon>
    </lineage>
</organism>
<keyword evidence="2" id="KW-1133">Transmembrane helix</keyword>
<proteinExistence type="predicted"/>
<feature type="region of interest" description="Disordered" evidence="1">
    <location>
        <begin position="158"/>
        <end position="227"/>
    </location>
</feature>
<evidence type="ECO:0000313" key="3">
    <source>
        <dbReference type="EnsemblMetazoa" id="G28269.1:cds"/>
    </source>
</evidence>
<feature type="compositionally biased region" description="Basic and acidic residues" evidence="1">
    <location>
        <begin position="58"/>
        <end position="81"/>
    </location>
</feature>
<keyword evidence="2" id="KW-0812">Transmembrane</keyword>
<evidence type="ECO:0000313" key="4">
    <source>
        <dbReference type="Proteomes" id="UP000005408"/>
    </source>
</evidence>